<evidence type="ECO:0000313" key="1">
    <source>
        <dbReference type="EMBL" id="CAB4135894.1"/>
    </source>
</evidence>
<dbReference type="EMBL" id="LR796307">
    <property type="protein sequence ID" value="CAB4135894.1"/>
    <property type="molecule type" value="Genomic_DNA"/>
</dbReference>
<organism evidence="1">
    <name type="scientific">uncultured Caudovirales phage</name>
    <dbReference type="NCBI Taxonomy" id="2100421"/>
    <lineage>
        <taxon>Viruses</taxon>
        <taxon>Duplodnaviria</taxon>
        <taxon>Heunggongvirae</taxon>
        <taxon>Uroviricota</taxon>
        <taxon>Caudoviricetes</taxon>
        <taxon>Peduoviridae</taxon>
        <taxon>Maltschvirus</taxon>
        <taxon>Maltschvirus maltsch</taxon>
    </lineage>
</organism>
<name>A0A6J5LMV7_9CAUD</name>
<protein>
    <submittedName>
        <fullName evidence="1">Uncharacterized protein</fullName>
    </submittedName>
</protein>
<gene>
    <name evidence="1" type="ORF">UFOVP300_4</name>
</gene>
<sequence length="56" mass="5995">MKPLNYLLDRLNENSTWRGILLVLTALGVSLSPQHQEAIVAGGLGLVGAINILRKG</sequence>
<proteinExistence type="predicted"/>
<accession>A0A6J5LMV7</accession>
<reference evidence="1" key="1">
    <citation type="submission" date="2020-04" db="EMBL/GenBank/DDBJ databases">
        <authorList>
            <person name="Chiriac C."/>
            <person name="Salcher M."/>
            <person name="Ghai R."/>
            <person name="Kavagutti S V."/>
        </authorList>
    </citation>
    <scope>NUCLEOTIDE SEQUENCE</scope>
</reference>